<comment type="caution">
    <text evidence="1">The sequence shown here is derived from an EMBL/GenBank/DDBJ whole genome shotgun (WGS) entry which is preliminary data.</text>
</comment>
<dbReference type="AlphaFoldDB" id="A0A8H9CF72"/>
<name>A0A8H9CF72_9GAMM</name>
<evidence type="ECO:0000313" key="1">
    <source>
        <dbReference type="EMBL" id="CAB5497187.1"/>
    </source>
</evidence>
<keyword evidence="2" id="KW-1185">Reference proteome</keyword>
<organism evidence="1 2">
    <name type="scientific">Bathymodiolus thermophilus thioautotrophic gill symbiont</name>
    <dbReference type="NCBI Taxonomy" id="2360"/>
    <lineage>
        <taxon>Bacteria</taxon>
        <taxon>Pseudomonadati</taxon>
        <taxon>Pseudomonadota</taxon>
        <taxon>Gammaproteobacteria</taxon>
        <taxon>sulfur-oxidizing symbionts</taxon>
    </lineage>
</organism>
<protein>
    <submittedName>
        <fullName evidence="1">Uncharacterized protein</fullName>
    </submittedName>
</protein>
<sequence>MSIVNSPNLIDLDKITNKHLTTIAGNSNYKGYSIGILFKALYCNI</sequence>
<proteinExistence type="predicted"/>
<accession>A0A8H9CF72</accession>
<evidence type="ECO:0000313" key="2">
    <source>
        <dbReference type="Proteomes" id="UP000643672"/>
    </source>
</evidence>
<gene>
    <name evidence="1" type="ORF">THERMOS_641</name>
</gene>
<dbReference type="Proteomes" id="UP000643672">
    <property type="component" value="Unassembled WGS sequence"/>
</dbReference>
<dbReference type="EMBL" id="CAESAQ020000034">
    <property type="protein sequence ID" value="CAB5497187.1"/>
    <property type="molecule type" value="Genomic_DNA"/>
</dbReference>
<reference evidence="1 2" key="1">
    <citation type="submission" date="2020-05" db="EMBL/GenBank/DDBJ databases">
        <authorList>
            <person name="Petersen J."/>
            <person name="Sayavedra L."/>
        </authorList>
    </citation>
    <scope>NUCLEOTIDE SEQUENCE [LARGE SCALE GENOMIC DNA]</scope>
    <source>
        <strain evidence="1">B thermophilus SOXS</strain>
    </source>
</reference>